<dbReference type="eggNOG" id="ENOG502RZD1">
    <property type="taxonomic scope" value="Eukaryota"/>
</dbReference>
<feature type="domain" description="CHK kinase-like" evidence="1">
    <location>
        <begin position="137"/>
        <end position="332"/>
    </location>
</feature>
<accession>A0A1I8NK01</accession>
<gene>
    <name evidence="2" type="primary">105261686</name>
</gene>
<protein>
    <recommendedName>
        <fullName evidence="1">CHK kinase-like domain-containing protein</fullName>
    </recommendedName>
</protein>
<evidence type="ECO:0000259" key="1">
    <source>
        <dbReference type="SMART" id="SM00587"/>
    </source>
</evidence>
<dbReference type="AlphaFoldDB" id="A0A1I8NK01"/>
<sequence length="420" mass="49225">MSLFNEDELTAPAWINQDFIKMVLAKYENVADVEIINYDISPASMKGDHYASIMFRCKVEYRLGDNIVKRSLIMKTLPVEEDSKKREFLMDSKLFETEIKMYSETLPKFEKILAECGEPTKLSAGLFYHALQPHKILIMEDLCELGFNTLRGRYLTEDELKVVYTKLAKLHAVSYMLGQGEEHESVAQYQDGFMSISLPMMKDMMSYGMKHFLDVLESREEFAIYVDKVKVIFNELEEACKDLFNSYKTNGNKGDIFVLNHGDFHMRNMMFKLNSEESVEDVMMVDYQISCYAPSCIDLIYSQFMLMSPELRMRRHSLIRFYFTEFLRILKKLDFEGKLPKYSQFQQSTLKYRHFVMYCMGVLLPLVLGFLAKPAEELKEIDTTKLPENPDMNAYLYFSPEVFEEIRNFMPVLLNEGYLD</sequence>
<dbReference type="PANTHER" id="PTHR11012">
    <property type="entry name" value="PROTEIN KINASE-LIKE DOMAIN-CONTAINING"/>
    <property type="match status" value="1"/>
</dbReference>
<name>A0A1I8NK01_MUSDO</name>
<dbReference type="SUPFAM" id="SSF56112">
    <property type="entry name" value="Protein kinase-like (PK-like)"/>
    <property type="match status" value="1"/>
</dbReference>
<dbReference type="Gene3D" id="3.90.1200.10">
    <property type="match status" value="1"/>
</dbReference>
<dbReference type="VEuPathDB" id="VectorBase:MDOMA2_004467"/>
<dbReference type="InterPro" id="IPR015897">
    <property type="entry name" value="CHK_kinase-like"/>
</dbReference>
<dbReference type="InterPro" id="IPR011009">
    <property type="entry name" value="Kinase-like_dom_sf"/>
</dbReference>
<dbReference type="Pfam" id="PF02958">
    <property type="entry name" value="EcKL"/>
    <property type="match status" value="1"/>
</dbReference>
<dbReference type="OrthoDB" id="8250698at2759"/>
<dbReference type="STRING" id="7370.A0A1I8NK01"/>
<dbReference type="InterPro" id="IPR004119">
    <property type="entry name" value="EcKL"/>
</dbReference>
<proteinExistence type="predicted"/>
<dbReference type="VEuPathDB" id="VectorBase:MDOA016404"/>
<dbReference type="EnsemblMetazoa" id="MDOA016404-RA">
    <property type="protein sequence ID" value="MDOA016404-PA"/>
    <property type="gene ID" value="MDOA016404"/>
</dbReference>
<dbReference type="PANTHER" id="PTHR11012:SF12">
    <property type="entry name" value="CHK KINASE-LIKE DOMAIN-CONTAINING PROTEIN-RELATED"/>
    <property type="match status" value="1"/>
</dbReference>
<reference evidence="2" key="1">
    <citation type="submission" date="2020-05" db="UniProtKB">
        <authorList>
            <consortium name="EnsemblMetazoa"/>
        </authorList>
    </citation>
    <scope>IDENTIFICATION</scope>
    <source>
        <strain evidence="2">Aabys</strain>
    </source>
</reference>
<organism evidence="2">
    <name type="scientific">Musca domestica</name>
    <name type="common">House fly</name>
    <dbReference type="NCBI Taxonomy" id="7370"/>
    <lineage>
        <taxon>Eukaryota</taxon>
        <taxon>Metazoa</taxon>
        <taxon>Ecdysozoa</taxon>
        <taxon>Arthropoda</taxon>
        <taxon>Hexapoda</taxon>
        <taxon>Insecta</taxon>
        <taxon>Pterygota</taxon>
        <taxon>Neoptera</taxon>
        <taxon>Endopterygota</taxon>
        <taxon>Diptera</taxon>
        <taxon>Brachycera</taxon>
        <taxon>Muscomorpha</taxon>
        <taxon>Muscoidea</taxon>
        <taxon>Muscidae</taxon>
        <taxon>Musca</taxon>
    </lineage>
</organism>
<dbReference type="SMART" id="SM00587">
    <property type="entry name" value="CHK"/>
    <property type="match status" value="1"/>
</dbReference>
<evidence type="ECO:0000313" key="2">
    <source>
        <dbReference type="EnsemblMetazoa" id="MDOA016404-PA"/>
    </source>
</evidence>